<gene>
    <name evidence="2" type="ORF">ISU07_21525</name>
</gene>
<evidence type="ECO:0000313" key="3">
    <source>
        <dbReference type="Proteomes" id="UP000640489"/>
    </source>
</evidence>
<accession>A0A930YMK1</accession>
<dbReference type="Pfam" id="PF09837">
    <property type="entry name" value="DUF2064"/>
    <property type="match status" value="1"/>
</dbReference>
<sequence>MNTPRSRSAPPLRSSASRLRGDPKSSANVLLVAKAPVAGRVKTRLAATVGADRAAALAAAALLDTVRACVAAVGAARCRLALHGDLGTAVDGDRLTEAVAGWTVLPQRGDGFAERLAHAHLDVAGDGPVVQIGMDTPQVTAEHLSGLADLLDEHDAVLADAEDGGWWALGLSDPRHGARLSEVPMSEPTTGASTRRTLERAGLGVVRGPLLRDVDTAEDAEAVARRCAPDSEFARAWERLR</sequence>
<dbReference type="Gene3D" id="3.90.550.10">
    <property type="entry name" value="Spore Coat Polysaccharide Biosynthesis Protein SpsA, Chain A"/>
    <property type="match status" value="1"/>
</dbReference>
<dbReference type="Proteomes" id="UP000640489">
    <property type="component" value="Unassembled WGS sequence"/>
</dbReference>
<feature type="compositionally biased region" description="Low complexity" evidence="1">
    <location>
        <begin position="1"/>
        <end position="18"/>
    </location>
</feature>
<proteinExistence type="predicted"/>
<dbReference type="RefSeq" id="WP_194708904.1">
    <property type="nucleotide sequence ID" value="NZ_JADKPN010000018.1"/>
</dbReference>
<dbReference type="PANTHER" id="PTHR36529:SF1">
    <property type="entry name" value="GLYCOSYLTRANSFERASE"/>
    <property type="match status" value="1"/>
</dbReference>
<dbReference type="EMBL" id="JADKPN010000018">
    <property type="protein sequence ID" value="MBF4765720.1"/>
    <property type="molecule type" value="Genomic_DNA"/>
</dbReference>
<organism evidence="2 3">
    <name type="scientific">Nocardioides islandensis</name>
    <dbReference type="NCBI Taxonomy" id="433663"/>
    <lineage>
        <taxon>Bacteria</taxon>
        <taxon>Bacillati</taxon>
        <taxon>Actinomycetota</taxon>
        <taxon>Actinomycetes</taxon>
        <taxon>Propionibacteriales</taxon>
        <taxon>Nocardioidaceae</taxon>
        <taxon>Nocardioides</taxon>
    </lineage>
</organism>
<name>A0A930YMK1_9ACTN</name>
<dbReference type="PANTHER" id="PTHR36529">
    <property type="entry name" value="SLL1095 PROTEIN"/>
    <property type="match status" value="1"/>
</dbReference>
<evidence type="ECO:0000313" key="2">
    <source>
        <dbReference type="EMBL" id="MBF4765720.1"/>
    </source>
</evidence>
<dbReference type="InterPro" id="IPR029044">
    <property type="entry name" value="Nucleotide-diphossugar_trans"/>
</dbReference>
<protein>
    <submittedName>
        <fullName evidence="2">DUF2064 domain-containing protein</fullName>
    </submittedName>
</protein>
<dbReference type="AlphaFoldDB" id="A0A930YMK1"/>
<comment type="caution">
    <text evidence="2">The sequence shown here is derived from an EMBL/GenBank/DDBJ whole genome shotgun (WGS) entry which is preliminary data.</text>
</comment>
<reference evidence="2" key="1">
    <citation type="submission" date="2020-11" db="EMBL/GenBank/DDBJ databases">
        <title>Nocardioides sp. nov., isolated from Soil of Cynanchum wilfordii Hemsley rhizosphere.</title>
        <authorList>
            <person name="Lee J.-S."/>
            <person name="Suh M.K."/>
            <person name="Kim J.-S."/>
        </authorList>
    </citation>
    <scope>NUCLEOTIDE SEQUENCE</scope>
    <source>
        <strain evidence="2">KCTC 19275</strain>
    </source>
</reference>
<keyword evidence="3" id="KW-1185">Reference proteome</keyword>
<feature type="region of interest" description="Disordered" evidence="1">
    <location>
        <begin position="1"/>
        <end position="22"/>
    </location>
</feature>
<dbReference type="SUPFAM" id="SSF53448">
    <property type="entry name" value="Nucleotide-diphospho-sugar transferases"/>
    <property type="match status" value="1"/>
</dbReference>
<evidence type="ECO:0000256" key="1">
    <source>
        <dbReference type="SAM" id="MobiDB-lite"/>
    </source>
</evidence>
<dbReference type="InterPro" id="IPR018641">
    <property type="entry name" value="Trfase_1_rSAM/seldom-assoc"/>
</dbReference>